<dbReference type="EMBL" id="AP014836">
    <property type="protein sequence ID" value="BAW80633.1"/>
    <property type="molecule type" value="Genomic_DNA"/>
</dbReference>
<dbReference type="GO" id="GO:0016740">
    <property type="term" value="F:transferase activity"/>
    <property type="evidence" value="ECO:0007669"/>
    <property type="project" value="UniProtKB-KW"/>
</dbReference>
<name>A0A1Q2SNF3_9GAMM</name>
<dbReference type="OrthoDB" id="9782992at2"/>
<accession>A0A1Q2SNF3</accession>
<dbReference type="PANTHER" id="PTHR44051">
    <property type="entry name" value="GLUTATHIONE S-TRANSFERASE-RELATED"/>
    <property type="match status" value="1"/>
</dbReference>
<dbReference type="Pfam" id="PF02798">
    <property type="entry name" value="GST_N"/>
    <property type="match status" value="1"/>
</dbReference>
<evidence type="ECO:0000313" key="4">
    <source>
        <dbReference type="EMBL" id="BAW80633.1"/>
    </source>
</evidence>
<gene>
    <name evidence="4" type="ORF">TAO_1263</name>
</gene>
<comment type="similarity">
    <text evidence="1">Belongs to the GST superfamily.</text>
</comment>
<dbReference type="RefSeq" id="WP_096527154.1">
    <property type="nucleotide sequence ID" value="NZ_AP014836.1"/>
</dbReference>
<dbReference type="CDD" id="cd03057">
    <property type="entry name" value="GST_N_Beta"/>
    <property type="match status" value="1"/>
</dbReference>
<reference evidence="4 5" key="1">
    <citation type="journal article" date="2017" name="ISME J.">
        <title>An acid-tolerant ammonia-oxidizing ?-proteobacterium from soil.</title>
        <authorList>
            <person name="Hayatsu M."/>
            <person name="Tago K."/>
            <person name="Uchiyama I."/>
            <person name="Toyoda A."/>
            <person name="Wang Y."/>
            <person name="Shimomura Y."/>
            <person name="Okubo T."/>
            <person name="Kurisu F."/>
            <person name="Hirono Y."/>
            <person name="Nonaka K."/>
            <person name="Akiyama H."/>
            <person name="Itoh T."/>
            <person name="Takami H."/>
        </authorList>
    </citation>
    <scope>NUCLEOTIDE SEQUENCE [LARGE SCALE GENOMIC DNA]</scope>
    <source>
        <strain evidence="4 5">TAO100</strain>
    </source>
</reference>
<dbReference type="SUPFAM" id="SSF52833">
    <property type="entry name" value="Thioredoxin-like"/>
    <property type="match status" value="1"/>
</dbReference>
<dbReference type="PANTHER" id="PTHR44051:SF8">
    <property type="entry name" value="GLUTATHIONE S-TRANSFERASE GSTA"/>
    <property type="match status" value="1"/>
</dbReference>
<dbReference type="Pfam" id="PF00043">
    <property type="entry name" value="GST_C"/>
    <property type="match status" value="1"/>
</dbReference>
<dbReference type="InterPro" id="IPR036282">
    <property type="entry name" value="Glutathione-S-Trfase_C_sf"/>
</dbReference>
<dbReference type="SUPFAM" id="SSF47616">
    <property type="entry name" value="GST C-terminal domain-like"/>
    <property type="match status" value="1"/>
</dbReference>
<dbReference type="Gene3D" id="3.40.30.10">
    <property type="entry name" value="Glutaredoxin"/>
    <property type="match status" value="1"/>
</dbReference>
<evidence type="ECO:0000259" key="2">
    <source>
        <dbReference type="PROSITE" id="PS50404"/>
    </source>
</evidence>
<organism evidence="4 5">
    <name type="scientific">Candidatus Nitrosoglobus terrae</name>
    <dbReference type="NCBI Taxonomy" id="1630141"/>
    <lineage>
        <taxon>Bacteria</taxon>
        <taxon>Pseudomonadati</taxon>
        <taxon>Pseudomonadota</taxon>
        <taxon>Gammaproteobacteria</taxon>
        <taxon>Chromatiales</taxon>
        <taxon>Chromatiaceae</taxon>
        <taxon>Candidatus Nitrosoglobus</taxon>
    </lineage>
</organism>
<dbReference type="InterPro" id="IPR036249">
    <property type="entry name" value="Thioredoxin-like_sf"/>
</dbReference>
<dbReference type="PROSITE" id="PS50405">
    <property type="entry name" value="GST_CTER"/>
    <property type="match status" value="1"/>
</dbReference>
<keyword evidence="4" id="KW-0808">Transferase</keyword>
<dbReference type="SFLD" id="SFLDS00019">
    <property type="entry name" value="Glutathione_Transferase_(cytos"/>
    <property type="match status" value="1"/>
</dbReference>
<sequence>MIKLYYKPGACSLAPHIVLEWIQKPYETEAVNLSDPAFLKLNPAGSVPILDTGEGWMLTQAGAVLNYLADRFPEANLGGGGSIRDKAELRRWLSFFTGDLHPSFYPVFAPQRYTTAEDEAALNMAKAAGIKLVHKRYQLLEDHLKGKKYILGDNRSILDAYAFPMLQWGKKVLPEGISHYPNLVRLHDTLAADSAVQKALKKEGLI</sequence>
<evidence type="ECO:0000256" key="1">
    <source>
        <dbReference type="RuleBase" id="RU003494"/>
    </source>
</evidence>
<dbReference type="PROSITE" id="PS50404">
    <property type="entry name" value="GST_NTER"/>
    <property type="match status" value="1"/>
</dbReference>
<dbReference type="KEGG" id="ntt:TAO_1263"/>
<dbReference type="InterPro" id="IPR004046">
    <property type="entry name" value="GST_C"/>
</dbReference>
<dbReference type="InterPro" id="IPR010987">
    <property type="entry name" value="Glutathione-S-Trfase_C-like"/>
</dbReference>
<dbReference type="InterPro" id="IPR004045">
    <property type="entry name" value="Glutathione_S-Trfase_N"/>
</dbReference>
<protein>
    <submittedName>
        <fullName evidence="4">Glutathione S-transferase</fullName>
    </submittedName>
</protein>
<proteinExistence type="inferred from homology"/>
<evidence type="ECO:0000259" key="3">
    <source>
        <dbReference type="PROSITE" id="PS50405"/>
    </source>
</evidence>
<feature type="domain" description="GST C-terminal" evidence="3">
    <location>
        <begin position="82"/>
        <end position="206"/>
    </location>
</feature>
<dbReference type="InterPro" id="IPR040079">
    <property type="entry name" value="Glutathione_S-Trfase"/>
</dbReference>
<dbReference type="SFLD" id="SFLDG00358">
    <property type="entry name" value="Main_(cytGST)"/>
    <property type="match status" value="1"/>
</dbReference>
<dbReference type="CDD" id="cd03188">
    <property type="entry name" value="GST_C_Beta"/>
    <property type="match status" value="1"/>
</dbReference>
<dbReference type="Gene3D" id="1.20.1050.10">
    <property type="match status" value="1"/>
</dbReference>
<feature type="domain" description="GST N-terminal" evidence="2">
    <location>
        <begin position="1"/>
        <end position="76"/>
    </location>
</feature>
<keyword evidence="5" id="KW-1185">Reference proteome</keyword>
<dbReference type="SFLD" id="SFLDG01150">
    <property type="entry name" value="Main.1:_Beta-like"/>
    <property type="match status" value="1"/>
</dbReference>
<evidence type="ECO:0000313" key="5">
    <source>
        <dbReference type="Proteomes" id="UP000243679"/>
    </source>
</evidence>
<dbReference type="Proteomes" id="UP000243679">
    <property type="component" value="Chromosome"/>
</dbReference>
<dbReference type="AlphaFoldDB" id="A0A1Q2SNF3"/>